<gene>
    <name evidence="2" type="ORF">HUN44_00029</name>
</gene>
<evidence type="ECO:0000256" key="1">
    <source>
        <dbReference type="SAM" id="MobiDB-lite"/>
    </source>
</evidence>
<feature type="region of interest" description="Disordered" evidence="1">
    <location>
        <begin position="58"/>
        <end position="80"/>
    </location>
</feature>
<proteinExistence type="predicted"/>
<dbReference type="Proteomes" id="UP000515872">
    <property type="component" value="Segment"/>
</dbReference>
<dbReference type="EMBL" id="MT711979">
    <property type="protein sequence ID" value="QMP84574.1"/>
    <property type="molecule type" value="Genomic_DNA"/>
</dbReference>
<feature type="compositionally biased region" description="Low complexity" evidence="1">
    <location>
        <begin position="61"/>
        <end position="72"/>
    </location>
</feature>
<organism evidence="2 3">
    <name type="scientific">Streptomyces phage Endor2</name>
    <dbReference type="NCBI Taxonomy" id="2740182"/>
    <lineage>
        <taxon>Viruses</taxon>
        <taxon>Duplodnaviria</taxon>
        <taxon>Heunggongvirae</taxon>
        <taxon>Uroviricota</taxon>
        <taxon>Caudoviricetes</taxon>
        <taxon>Arquatrovirinae</taxon>
        <taxon>Camvirus</taxon>
        <taxon>Camvirus endor2</taxon>
    </lineage>
</organism>
<name>A0A7G4AX34_9CAUD</name>
<evidence type="ECO:0000313" key="2">
    <source>
        <dbReference type="EMBL" id="QMP84574.1"/>
    </source>
</evidence>
<reference evidence="2 3" key="1">
    <citation type="submission" date="2020-07" db="EMBL/GenBank/DDBJ databases">
        <title>Streptomyces phage Genome sequencing and assembly.</title>
        <authorList>
            <person name="Sharma V."/>
            <person name="Hardy A."/>
            <person name="Frunzke J."/>
        </authorList>
    </citation>
    <scope>NUCLEOTIDE SEQUENCE [LARGE SCALE GENOMIC DNA]</scope>
</reference>
<evidence type="ECO:0000313" key="3">
    <source>
        <dbReference type="Proteomes" id="UP000515872"/>
    </source>
</evidence>
<protein>
    <recommendedName>
        <fullName evidence="4">Lsr2-like DNA bridging protein</fullName>
    </recommendedName>
</protein>
<evidence type="ECO:0008006" key="4">
    <source>
        <dbReference type="Google" id="ProtNLM"/>
    </source>
</evidence>
<accession>A0A7G4AX34</accession>
<sequence>MAQIQLTVCDVDKTEFGKETQHYTINTPGGRSELDLCVDHAQPIEQILEVVYGGKVPHPTAPAKKATAPKKTAAPRRRGSAKIMTLEEIEAMKQS</sequence>
<keyword evidence="3" id="KW-1185">Reference proteome</keyword>